<evidence type="ECO:0000256" key="2">
    <source>
        <dbReference type="SAM" id="Coils"/>
    </source>
</evidence>
<gene>
    <name evidence="4" type="ORF">HJG63_002200</name>
</gene>
<dbReference type="InterPro" id="IPR032777">
    <property type="entry name" value="DUF4515"/>
</dbReference>
<proteinExistence type="predicted"/>
<accession>A0A7J8D4K9</accession>
<dbReference type="PANTHER" id="PTHR14845:SF3">
    <property type="entry name" value="COILED-COIL DOMAIN CONTAINING 121, RETROGENE 1"/>
    <property type="match status" value="1"/>
</dbReference>
<dbReference type="AlphaFoldDB" id="A0A7J8D4K9"/>
<name>A0A7J8D4K9_ROUAE</name>
<dbReference type="PANTHER" id="PTHR14845">
    <property type="entry name" value="COILED-COIL DOMAIN-CONTAINING 166"/>
    <property type="match status" value="1"/>
</dbReference>
<keyword evidence="5" id="KW-1185">Reference proteome</keyword>
<dbReference type="Proteomes" id="UP000593571">
    <property type="component" value="Unassembled WGS sequence"/>
</dbReference>
<sequence>MARKWRFWQDRWRVPEIEMLKVVGLGLGRPKLWFPREDEMGSGGQGSRIKKKRVHFPFVPRKAGKKATEESSTSLLSAAEKVKLKASLARRRLGLWTMPRPAEHRTEKLRKLPFRGHHFRVMQAPGASSEGVSLSETWQDMGSECEFAEDSSIPLPPYLTLISNLFKSERLTKAATWVKEKTVEVMKLSRLVKRAQILQEPLRKEARQLLMEKLHVQSENKFFEEYLTKKTEACRRQYENLWEDYLQKSAEIQQRRQESTAKYAKQNVELKGELLKKEEIQFYLEQQLQGLKGISLVREKQDIEIQTLQEQKKKAQAETATKKREMVVQFLHEKALLEKKLKEPDVTQLENEERKELKKKAQALESAAEKCAFEFYSGIRRENQRLQKEILQQSQKFQTRVNYRGQAGRVED</sequence>
<reference evidence="4 5" key="1">
    <citation type="journal article" date="2020" name="Nature">
        <title>Six reference-quality genomes reveal evolution of bat adaptations.</title>
        <authorList>
            <person name="Jebb D."/>
            <person name="Huang Z."/>
            <person name="Pippel M."/>
            <person name="Hughes G.M."/>
            <person name="Lavrichenko K."/>
            <person name="Devanna P."/>
            <person name="Winkler S."/>
            <person name="Jermiin L.S."/>
            <person name="Skirmuntt E.C."/>
            <person name="Katzourakis A."/>
            <person name="Burkitt-Gray L."/>
            <person name="Ray D.A."/>
            <person name="Sullivan K.A.M."/>
            <person name="Roscito J.G."/>
            <person name="Kirilenko B.M."/>
            <person name="Davalos L.M."/>
            <person name="Corthals A.P."/>
            <person name="Power M.L."/>
            <person name="Jones G."/>
            <person name="Ransome R.D."/>
            <person name="Dechmann D.K.N."/>
            <person name="Locatelli A.G."/>
            <person name="Puechmaille S.J."/>
            <person name="Fedrigo O."/>
            <person name="Jarvis E.D."/>
            <person name="Hiller M."/>
            <person name="Vernes S.C."/>
            <person name="Myers E.W."/>
            <person name="Teeling E.C."/>
        </authorList>
    </citation>
    <scope>NUCLEOTIDE SEQUENCE [LARGE SCALE GENOMIC DNA]</scope>
    <source>
        <strain evidence="4">MRouAeg1</strain>
        <tissue evidence="4">Muscle</tissue>
    </source>
</reference>
<comment type="caution">
    <text evidence="4">The sequence shown here is derived from an EMBL/GenBank/DDBJ whole genome shotgun (WGS) entry which is preliminary data.</text>
</comment>
<feature type="coiled-coil region" evidence="2">
    <location>
        <begin position="298"/>
        <end position="396"/>
    </location>
</feature>
<keyword evidence="1 2" id="KW-0175">Coiled coil</keyword>
<organism evidence="4 5">
    <name type="scientific">Rousettus aegyptiacus</name>
    <name type="common">Egyptian fruit bat</name>
    <name type="synonym">Pteropus aegyptiacus</name>
    <dbReference type="NCBI Taxonomy" id="9407"/>
    <lineage>
        <taxon>Eukaryota</taxon>
        <taxon>Metazoa</taxon>
        <taxon>Chordata</taxon>
        <taxon>Craniata</taxon>
        <taxon>Vertebrata</taxon>
        <taxon>Euteleostomi</taxon>
        <taxon>Mammalia</taxon>
        <taxon>Eutheria</taxon>
        <taxon>Laurasiatheria</taxon>
        <taxon>Chiroptera</taxon>
        <taxon>Yinpterochiroptera</taxon>
        <taxon>Pteropodoidea</taxon>
        <taxon>Pteropodidae</taxon>
        <taxon>Rousettinae</taxon>
        <taxon>Rousettus</taxon>
    </lineage>
</organism>
<evidence type="ECO:0000313" key="4">
    <source>
        <dbReference type="EMBL" id="KAF6418005.1"/>
    </source>
</evidence>
<evidence type="ECO:0000313" key="5">
    <source>
        <dbReference type="Proteomes" id="UP000593571"/>
    </source>
</evidence>
<feature type="domain" description="DUF4515" evidence="3">
    <location>
        <begin position="219"/>
        <end position="398"/>
    </location>
</feature>
<evidence type="ECO:0000259" key="3">
    <source>
        <dbReference type="Pfam" id="PF14988"/>
    </source>
</evidence>
<dbReference type="EMBL" id="JACASE010000013">
    <property type="protein sequence ID" value="KAF6418005.1"/>
    <property type="molecule type" value="Genomic_DNA"/>
</dbReference>
<evidence type="ECO:0000256" key="1">
    <source>
        <dbReference type="ARBA" id="ARBA00023054"/>
    </source>
</evidence>
<dbReference type="Pfam" id="PF14988">
    <property type="entry name" value="DUF4515"/>
    <property type="match status" value="1"/>
</dbReference>
<protein>
    <recommendedName>
        <fullName evidence="3">DUF4515 domain-containing protein</fullName>
    </recommendedName>
</protein>